<keyword evidence="1" id="KW-0479">Metal-binding</keyword>
<sequence length="1288" mass="137021">MDTTQPSESAYVVGCNDAALMHDLESRGDATAGPHDALPDTFRVYQTGNYNGAQRKFLSGRRHREERQRSRNTLEAVHYQSPDEVPLGVPQRVDSLPYETAAAHPRAHGSGRGSGRSSYGGRVQHQGGHLGSGQSRRRQPAAGNITDTYGATTGQTLNTRTSPGTLQDSSPSQRTSSGQMHDALSCECVAVRSECNRAPHGESGADAGMAVKASTNPGDGMDVNSQALSTILGGRSRCQGRGSRGRGRSEPSTSTRQRSGASAGPQVDIARHRGRRGVNSRDGGRGRASPVDGRGNECTPGVSQAVVTALTYPDTTCGVDYSGASVKKPSAAVAEAANGARGSDDDEETLTCVICCEAAPAVVIGSCGHSHTCAKCCLRLRLCYRDLRCPLCKAVNKEVVVVRPSLALGSSFESLAGLPQQREALWQQPRWAKGVLIYDPLLQACEHLLNALQPQPQQKLRQGMSRRRPLHKTLQAMTSRSCSVCDHNGHHPFGTMNLLQEHLRSAHSKMLCDVCVGAGLKFPLEYPTYDAESLVAHMAERHPRCEYCDLAFYGPDELYGHMTQRHYTCHVCSRLGRHHLYFQDADTLQVHFREEHHVCDHPDCFGCMIAFNTREELAGHIRDRHSSHMPRWDHSRARPLLLDFVPSRGPAATTAAAGSAASGRPGPRNDRRGRGPGLDHRQHPDRTGPSALEDPSAFPSLQSQRAAAHLPPPPQQQHARLADVRDTEGGLIVIDDDLGMGSGQGRVAMGGMPGAGSSTASAVQERRPVVPADTAGSHSLGPNFRLAGAWAGRQPGSGTFREDFPELSTAASSTGAALRTAWGPGGSITEEPGRAPISPQQHRTTAASLLSLRKVTVHCPCGNRVEHLALRSVEEPPQLACDRDCATKQRRAQLADAFGVNIVEGHVPYFDRHRTPHFTAAQILAAQAAGIDWVASIERELAGFVADPSVRRTSLVVGMSQAQRKLVHELAEHYGLSSHSVGQGASRAVQLLKGATSGVPTRLLSVVAAATAPEEIARLAAGSEGASGPGWVIKLVDVAPGVDVRKHLWTWEGDYTLTPVPGSSSSLRLIFNRESSFRDCCARLGGGIRGVFRTVVVRDQDPRRAAAAMVGVPTGSPGSAKPVAPAAVPPGWQVLRGKVAAPGGHKDGAPSGSEGADPALAVRSALAADAWSSDEDGTFQAQSQHRRAKEGITDGSGKRWSASTVPPSAVVSQLHPPRCGPSLELELATPWLALMSGGGDGGGEDDGEGTGGADWEAANAMQATVNTAEVKEMERNWDDIEVQTNQAQ</sequence>
<feature type="compositionally biased region" description="Basic and acidic residues" evidence="2">
    <location>
        <begin position="667"/>
        <end position="686"/>
    </location>
</feature>
<dbReference type="GO" id="GO:0016567">
    <property type="term" value="P:protein ubiquitination"/>
    <property type="evidence" value="ECO:0007669"/>
    <property type="project" value="TreeGrafter"/>
</dbReference>
<feature type="domain" description="RING-type" evidence="3">
    <location>
        <begin position="352"/>
        <end position="393"/>
    </location>
</feature>
<dbReference type="InterPro" id="IPR013083">
    <property type="entry name" value="Znf_RING/FYVE/PHD"/>
</dbReference>
<dbReference type="PANTHER" id="PTHR22938:SF0">
    <property type="entry name" value="E3 UBIQUITIN-PROTEIN LIGASE ZNF598"/>
    <property type="match status" value="1"/>
</dbReference>
<feature type="region of interest" description="Disordered" evidence="2">
    <location>
        <begin position="100"/>
        <end position="180"/>
    </location>
</feature>
<feature type="compositionally biased region" description="Low complexity" evidence="2">
    <location>
        <begin position="651"/>
        <end position="666"/>
    </location>
</feature>
<dbReference type="EMBL" id="BNCP01000057">
    <property type="protein sequence ID" value="GIL90586.1"/>
    <property type="molecule type" value="Genomic_DNA"/>
</dbReference>
<dbReference type="PROSITE" id="PS51061">
    <property type="entry name" value="R3H"/>
    <property type="match status" value="1"/>
</dbReference>
<dbReference type="Gene3D" id="3.30.40.10">
    <property type="entry name" value="Zinc/RING finger domain, C3HC4 (zinc finger)"/>
    <property type="match status" value="1"/>
</dbReference>
<proteinExistence type="predicted"/>
<dbReference type="PROSITE" id="PS00028">
    <property type="entry name" value="ZINC_FINGER_C2H2_1"/>
    <property type="match status" value="2"/>
</dbReference>
<dbReference type="PROSITE" id="PS50089">
    <property type="entry name" value="ZF_RING_2"/>
    <property type="match status" value="1"/>
</dbReference>
<feature type="region of interest" description="Disordered" evidence="2">
    <location>
        <begin position="1173"/>
        <end position="1215"/>
    </location>
</feature>
<evidence type="ECO:0000313" key="7">
    <source>
        <dbReference type="Proteomes" id="UP000747110"/>
    </source>
</evidence>
<feature type="region of interest" description="Disordered" evidence="2">
    <location>
        <begin position="1137"/>
        <end position="1157"/>
    </location>
</feature>
<keyword evidence="7" id="KW-1185">Reference proteome</keyword>
<evidence type="ECO:0000256" key="2">
    <source>
        <dbReference type="SAM" id="MobiDB-lite"/>
    </source>
</evidence>
<evidence type="ECO:0000259" key="4">
    <source>
        <dbReference type="PROSITE" id="PS50157"/>
    </source>
</evidence>
<dbReference type="CDD" id="cd02325">
    <property type="entry name" value="R3H"/>
    <property type="match status" value="1"/>
</dbReference>
<accession>A0A8J4CX04</accession>
<feature type="domain" description="R3H" evidence="5">
    <location>
        <begin position="931"/>
        <end position="995"/>
    </location>
</feature>
<dbReference type="GO" id="GO:0061630">
    <property type="term" value="F:ubiquitin protein ligase activity"/>
    <property type="evidence" value="ECO:0007669"/>
    <property type="project" value="InterPro"/>
</dbReference>
<dbReference type="OrthoDB" id="3838338at2759"/>
<dbReference type="SUPFAM" id="SSF82708">
    <property type="entry name" value="R3H domain"/>
    <property type="match status" value="1"/>
</dbReference>
<dbReference type="GO" id="GO:0008270">
    <property type="term" value="F:zinc ion binding"/>
    <property type="evidence" value="ECO:0007669"/>
    <property type="project" value="UniProtKB-KW"/>
</dbReference>
<feature type="domain" description="C2H2-type" evidence="4">
    <location>
        <begin position="602"/>
        <end position="630"/>
    </location>
</feature>
<feature type="region of interest" description="Disordered" evidence="2">
    <location>
        <begin position="651"/>
        <end position="723"/>
    </location>
</feature>
<dbReference type="PANTHER" id="PTHR22938">
    <property type="entry name" value="ZINC FINGER PROTEIN 598"/>
    <property type="match status" value="1"/>
</dbReference>
<dbReference type="SUPFAM" id="SSF57850">
    <property type="entry name" value="RING/U-box"/>
    <property type="match status" value="1"/>
</dbReference>
<protein>
    <recommendedName>
        <fullName evidence="8">RING-type E3 ubiquitin transferase</fullName>
    </recommendedName>
</protein>
<comment type="caution">
    <text evidence="6">The sequence shown here is derived from an EMBL/GenBank/DDBJ whole genome shotgun (WGS) entry which is preliminary data.</text>
</comment>
<evidence type="ECO:0000256" key="1">
    <source>
        <dbReference type="PROSITE-ProRule" id="PRU00042"/>
    </source>
</evidence>
<feature type="region of interest" description="Disordered" evidence="2">
    <location>
        <begin position="199"/>
        <end position="297"/>
    </location>
</feature>
<feature type="compositionally biased region" description="Polar residues" evidence="2">
    <location>
        <begin position="145"/>
        <end position="179"/>
    </location>
</feature>
<evidence type="ECO:0000313" key="6">
    <source>
        <dbReference type="EMBL" id="GIL90586.1"/>
    </source>
</evidence>
<name>A0A8J4CX04_9CHLO</name>
<dbReference type="GO" id="GO:0003676">
    <property type="term" value="F:nucleic acid binding"/>
    <property type="evidence" value="ECO:0007669"/>
    <property type="project" value="UniProtKB-UniRule"/>
</dbReference>
<dbReference type="SMART" id="SM00355">
    <property type="entry name" value="ZnF_C2H2"/>
    <property type="match status" value="5"/>
</dbReference>
<feature type="compositionally biased region" description="Low complexity" evidence="2">
    <location>
        <begin position="1201"/>
        <end position="1212"/>
    </location>
</feature>
<keyword evidence="1" id="KW-0862">Zinc</keyword>
<evidence type="ECO:0008006" key="8">
    <source>
        <dbReference type="Google" id="ProtNLM"/>
    </source>
</evidence>
<organism evidence="6 7">
    <name type="scientific">Volvox reticuliferus</name>
    <dbReference type="NCBI Taxonomy" id="1737510"/>
    <lineage>
        <taxon>Eukaryota</taxon>
        <taxon>Viridiplantae</taxon>
        <taxon>Chlorophyta</taxon>
        <taxon>core chlorophytes</taxon>
        <taxon>Chlorophyceae</taxon>
        <taxon>CS clade</taxon>
        <taxon>Chlamydomonadales</taxon>
        <taxon>Volvocaceae</taxon>
        <taxon>Volvox</taxon>
    </lineage>
</organism>
<dbReference type="InterPro" id="IPR013087">
    <property type="entry name" value="Znf_C2H2_type"/>
</dbReference>
<dbReference type="InterPro" id="IPR044288">
    <property type="entry name" value="ZNF598/HEL2"/>
</dbReference>
<dbReference type="GO" id="GO:0043022">
    <property type="term" value="F:ribosome binding"/>
    <property type="evidence" value="ECO:0007669"/>
    <property type="project" value="TreeGrafter"/>
</dbReference>
<evidence type="ECO:0000259" key="5">
    <source>
        <dbReference type="PROSITE" id="PS51061"/>
    </source>
</evidence>
<feature type="compositionally biased region" description="Low complexity" evidence="2">
    <location>
        <begin position="115"/>
        <end position="127"/>
    </location>
</feature>
<dbReference type="Gene3D" id="3.30.1370.50">
    <property type="entry name" value="R3H-like domain"/>
    <property type="match status" value="1"/>
</dbReference>
<dbReference type="Pfam" id="PF01424">
    <property type="entry name" value="R3H"/>
    <property type="match status" value="1"/>
</dbReference>
<dbReference type="InterPro" id="IPR001841">
    <property type="entry name" value="Znf_RING"/>
</dbReference>
<dbReference type="SMART" id="SM00393">
    <property type="entry name" value="R3H"/>
    <property type="match status" value="1"/>
</dbReference>
<dbReference type="InterPro" id="IPR036867">
    <property type="entry name" value="R3H_dom_sf"/>
</dbReference>
<feature type="compositionally biased region" description="Polar residues" evidence="2">
    <location>
        <begin position="213"/>
        <end position="229"/>
    </location>
</feature>
<keyword evidence="1" id="KW-0863">Zinc-finger</keyword>
<gene>
    <name evidence="6" type="ORF">Vretifemale_18218</name>
</gene>
<feature type="compositionally biased region" description="Polar residues" evidence="2">
    <location>
        <begin position="250"/>
        <end position="260"/>
    </location>
</feature>
<evidence type="ECO:0000259" key="3">
    <source>
        <dbReference type="PROSITE" id="PS50089"/>
    </source>
</evidence>
<reference evidence="6" key="1">
    <citation type="journal article" date="2021" name="Proc. Natl. Acad. Sci. U.S.A.">
        <title>Three genomes in the algal genus Volvox reveal the fate of a haploid sex-determining region after a transition to homothallism.</title>
        <authorList>
            <person name="Yamamoto K."/>
            <person name="Hamaji T."/>
            <person name="Kawai-Toyooka H."/>
            <person name="Matsuzaki R."/>
            <person name="Takahashi F."/>
            <person name="Nishimura Y."/>
            <person name="Kawachi M."/>
            <person name="Noguchi H."/>
            <person name="Minakuchi Y."/>
            <person name="Umen J.G."/>
            <person name="Toyoda A."/>
            <person name="Nozaki H."/>
        </authorList>
    </citation>
    <scope>NUCLEOTIDE SEQUENCE</scope>
    <source>
        <strain evidence="6">NIES-3786</strain>
    </source>
</reference>
<dbReference type="GO" id="GO:0072344">
    <property type="term" value="P:rescue of stalled ribosome"/>
    <property type="evidence" value="ECO:0007669"/>
    <property type="project" value="InterPro"/>
</dbReference>
<dbReference type="PROSITE" id="PS50157">
    <property type="entry name" value="ZINC_FINGER_C2H2_2"/>
    <property type="match status" value="1"/>
</dbReference>
<dbReference type="InterPro" id="IPR001374">
    <property type="entry name" value="R3H_dom"/>
</dbReference>
<dbReference type="Proteomes" id="UP000747110">
    <property type="component" value="Unassembled WGS sequence"/>
</dbReference>